<protein>
    <submittedName>
        <fullName evidence="2">Glycosyl transferase family 1</fullName>
    </submittedName>
</protein>
<proteinExistence type="predicted"/>
<comment type="caution">
    <text evidence="2">The sequence shown here is derived from an EMBL/GenBank/DDBJ whole genome shotgun (WGS) entry which is preliminary data.</text>
</comment>
<accession>A0ABQ1K388</accession>
<reference evidence="3" key="1">
    <citation type="journal article" date="2019" name="Int. J. Syst. Evol. Microbiol.">
        <title>The Global Catalogue of Microorganisms (GCM) 10K type strain sequencing project: providing services to taxonomists for standard genome sequencing and annotation.</title>
        <authorList>
            <consortium name="The Broad Institute Genomics Platform"/>
            <consortium name="The Broad Institute Genome Sequencing Center for Infectious Disease"/>
            <person name="Wu L."/>
            <person name="Ma J."/>
        </authorList>
    </citation>
    <scope>NUCLEOTIDE SEQUENCE [LARGE SCALE GENOMIC DNA]</scope>
    <source>
        <strain evidence="3">CGMCC 1.15461</strain>
    </source>
</reference>
<dbReference type="InterPro" id="IPR055259">
    <property type="entry name" value="YkvP/CgeB_Glyco_trans-like"/>
</dbReference>
<sequence>MFIYLHKYIDLEKLMKILLIGEYSRLHNSLKEGLIKLGHQVTVVGSGDDFKKYNVDYTIYPKLTKNTLLGKLAKKVIYKLTKLNIEKTEQGLRFNSLLPNLKGFDHIQLINSDALETHPNFQIKLYKKLLKQNKQMSLLVCGDETPIVEYNLKGELKYSVLSPYMEDKSLKNIFLYSLKYLNNNYKKLFEWVKEHSKVLITSDLDYEIPMKEMEYKTTFIPNPINTDKISYIHPEINNKIIIFLGINRLSYLKKGIHFFEQALKVIEEKYKDKVEIIITENIPYAEYIKLYDRAHILLDQVYGYDQGYNALEAMAKGKVVFTGAETEFIKHYQLEESVAINAIPNVNDIVKELSVLIENPEKIVEISKRTKNFIEKEHNYIKIAEKYIDAWTT</sequence>
<gene>
    <name evidence="2" type="primary">wbsE</name>
    <name evidence="2" type="ORF">GCM10007424_28210</name>
</gene>
<dbReference type="SUPFAM" id="SSF53756">
    <property type="entry name" value="UDP-Glycosyltransferase/glycogen phosphorylase"/>
    <property type="match status" value="1"/>
</dbReference>
<dbReference type="EMBL" id="BMJE01000009">
    <property type="protein sequence ID" value="GGB86495.1"/>
    <property type="molecule type" value="Genomic_DNA"/>
</dbReference>
<evidence type="ECO:0000259" key="1">
    <source>
        <dbReference type="Pfam" id="PF13524"/>
    </source>
</evidence>
<organism evidence="2 3">
    <name type="scientific">Flavobacterium suaedae</name>
    <dbReference type="NCBI Taxonomy" id="1767027"/>
    <lineage>
        <taxon>Bacteria</taxon>
        <taxon>Pseudomonadati</taxon>
        <taxon>Bacteroidota</taxon>
        <taxon>Flavobacteriia</taxon>
        <taxon>Flavobacteriales</taxon>
        <taxon>Flavobacteriaceae</taxon>
        <taxon>Flavobacterium</taxon>
    </lineage>
</organism>
<dbReference type="Pfam" id="PF13524">
    <property type="entry name" value="Glyco_trans_1_2"/>
    <property type="match status" value="1"/>
</dbReference>
<keyword evidence="3" id="KW-1185">Reference proteome</keyword>
<feature type="domain" description="Spore protein YkvP/CgeB glycosyl transferase-like" evidence="1">
    <location>
        <begin position="269"/>
        <end position="388"/>
    </location>
</feature>
<dbReference type="Proteomes" id="UP000615760">
    <property type="component" value="Unassembled WGS sequence"/>
</dbReference>
<evidence type="ECO:0000313" key="3">
    <source>
        <dbReference type="Proteomes" id="UP000615760"/>
    </source>
</evidence>
<dbReference type="GO" id="GO:0016740">
    <property type="term" value="F:transferase activity"/>
    <property type="evidence" value="ECO:0007669"/>
    <property type="project" value="UniProtKB-KW"/>
</dbReference>
<dbReference type="Gene3D" id="3.40.50.2000">
    <property type="entry name" value="Glycogen Phosphorylase B"/>
    <property type="match status" value="1"/>
</dbReference>
<evidence type="ECO:0000313" key="2">
    <source>
        <dbReference type="EMBL" id="GGB86495.1"/>
    </source>
</evidence>
<name>A0ABQ1K388_9FLAO</name>
<keyword evidence="2" id="KW-0808">Transferase</keyword>